<protein>
    <submittedName>
        <fullName evidence="2">Uncharacterized protein</fullName>
    </submittedName>
</protein>
<keyword evidence="3" id="KW-1185">Reference proteome</keyword>
<reference evidence="2" key="1">
    <citation type="submission" date="2023-01" db="EMBL/GenBank/DDBJ databases">
        <title>Genome assembly of the deep-sea coral Lophelia pertusa.</title>
        <authorList>
            <person name="Herrera S."/>
            <person name="Cordes E."/>
        </authorList>
    </citation>
    <scope>NUCLEOTIDE SEQUENCE</scope>
    <source>
        <strain evidence="2">USNM1676648</strain>
        <tissue evidence="2">Polyp</tissue>
    </source>
</reference>
<sequence>MNTCKSQLIFLTCWAFLLVLHLTIAKPSKGIAENDRKRDPVAGDGYYLNECENNYECSSGQTCNEEYHICVADVNQYSNGKRDKLSRRSGYLPSYDCSFDYECVYPMKCDSEFGFCM</sequence>
<keyword evidence="1" id="KW-0732">Signal</keyword>
<dbReference type="EMBL" id="MU825934">
    <property type="protein sequence ID" value="KAJ7382197.1"/>
    <property type="molecule type" value="Genomic_DNA"/>
</dbReference>
<gene>
    <name evidence="2" type="ORF">OS493_036528</name>
</gene>
<dbReference type="Proteomes" id="UP001163046">
    <property type="component" value="Unassembled WGS sequence"/>
</dbReference>
<proteinExistence type="predicted"/>
<feature type="chain" id="PRO_5040809079" evidence="1">
    <location>
        <begin position="26"/>
        <end position="117"/>
    </location>
</feature>
<comment type="caution">
    <text evidence="2">The sequence shown here is derived from an EMBL/GenBank/DDBJ whole genome shotgun (WGS) entry which is preliminary data.</text>
</comment>
<evidence type="ECO:0000256" key="1">
    <source>
        <dbReference type="SAM" id="SignalP"/>
    </source>
</evidence>
<name>A0A9X0D024_9CNID</name>
<evidence type="ECO:0000313" key="3">
    <source>
        <dbReference type="Proteomes" id="UP001163046"/>
    </source>
</evidence>
<dbReference type="AlphaFoldDB" id="A0A9X0D024"/>
<feature type="signal peptide" evidence="1">
    <location>
        <begin position="1"/>
        <end position="25"/>
    </location>
</feature>
<organism evidence="2 3">
    <name type="scientific">Desmophyllum pertusum</name>
    <dbReference type="NCBI Taxonomy" id="174260"/>
    <lineage>
        <taxon>Eukaryota</taxon>
        <taxon>Metazoa</taxon>
        <taxon>Cnidaria</taxon>
        <taxon>Anthozoa</taxon>
        <taxon>Hexacorallia</taxon>
        <taxon>Scleractinia</taxon>
        <taxon>Caryophylliina</taxon>
        <taxon>Caryophylliidae</taxon>
        <taxon>Desmophyllum</taxon>
    </lineage>
</organism>
<evidence type="ECO:0000313" key="2">
    <source>
        <dbReference type="EMBL" id="KAJ7382197.1"/>
    </source>
</evidence>
<accession>A0A9X0D024</accession>